<dbReference type="CDD" id="cd04179">
    <property type="entry name" value="DPM_DPG-synthase_like"/>
    <property type="match status" value="1"/>
</dbReference>
<sequence>MPPALTETPGHAGHHVRRPDIWIVVPAYNEEERLARTLTSLERAEGNVVVVDDGSSDGTADVARQFPVRVLQHCINCGQGASLQTGIDFALRQGADVIVTFDADGQHSADEIAHLTEPVVHGDVDVALGSRFLGNSENLPTSRWAILKLGILFTRLVSQVRVTDTHNGLRAFSRKAAERIRITQNRMAHASEILEEIRHHGLRYVEVPVTIRYTAETLAKGQSSWNAVCISGQMLLGKMMR</sequence>
<protein>
    <submittedName>
        <fullName evidence="2">Undecaprenyl-phosphate mannosyltransferase</fullName>
        <ecNumber evidence="2">2.4.1.54</ecNumber>
    </submittedName>
</protein>
<feature type="domain" description="Glycosyltransferase 2-like" evidence="1">
    <location>
        <begin position="23"/>
        <end position="180"/>
    </location>
</feature>
<dbReference type="PANTHER" id="PTHR48090:SF7">
    <property type="entry name" value="RFBJ PROTEIN"/>
    <property type="match status" value="1"/>
</dbReference>
<dbReference type="OrthoDB" id="9766299at2"/>
<organism evidence="2 3">
    <name type="scientific">Maioricimonas rarisocia</name>
    <dbReference type="NCBI Taxonomy" id="2528026"/>
    <lineage>
        <taxon>Bacteria</taxon>
        <taxon>Pseudomonadati</taxon>
        <taxon>Planctomycetota</taxon>
        <taxon>Planctomycetia</taxon>
        <taxon>Planctomycetales</taxon>
        <taxon>Planctomycetaceae</taxon>
        <taxon>Maioricimonas</taxon>
    </lineage>
</organism>
<dbReference type="GO" id="GO:0047267">
    <property type="term" value="F:undecaprenyl-phosphate mannosyltransferase activity"/>
    <property type="evidence" value="ECO:0007669"/>
    <property type="project" value="UniProtKB-EC"/>
</dbReference>
<dbReference type="SUPFAM" id="SSF53448">
    <property type="entry name" value="Nucleotide-diphospho-sugar transferases"/>
    <property type="match status" value="1"/>
</dbReference>
<keyword evidence="3" id="KW-1185">Reference proteome</keyword>
<dbReference type="InterPro" id="IPR001173">
    <property type="entry name" value="Glyco_trans_2-like"/>
</dbReference>
<keyword evidence="2" id="KW-0328">Glycosyltransferase</keyword>
<dbReference type="InterPro" id="IPR050256">
    <property type="entry name" value="Glycosyltransferase_2"/>
</dbReference>
<dbReference type="KEGG" id="mri:Mal4_05380"/>
<evidence type="ECO:0000313" key="3">
    <source>
        <dbReference type="Proteomes" id="UP000320496"/>
    </source>
</evidence>
<dbReference type="Proteomes" id="UP000320496">
    <property type="component" value="Chromosome"/>
</dbReference>
<name>A0A517Z1A6_9PLAN</name>
<gene>
    <name evidence="2" type="ORF">Mal4_05380</name>
</gene>
<proteinExistence type="predicted"/>
<evidence type="ECO:0000313" key="2">
    <source>
        <dbReference type="EMBL" id="QDU36254.1"/>
    </source>
</evidence>
<dbReference type="Gene3D" id="3.90.550.10">
    <property type="entry name" value="Spore Coat Polysaccharide Biosynthesis Protein SpsA, Chain A"/>
    <property type="match status" value="1"/>
</dbReference>
<keyword evidence="2" id="KW-0808">Transferase</keyword>
<dbReference type="EMBL" id="CP036275">
    <property type="protein sequence ID" value="QDU36254.1"/>
    <property type="molecule type" value="Genomic_DNA"/>
</dbReference>
<reference evidence="2 3" key="1">
    <citation type="submission" date="2019-02" db="EMBL/GenBank/DDBJ databases">
        <title>Deep-cultivation of Planctomycetes and their phenomic and genomic characterization uncovers novel biology.</title>
        <authorList>
            <person name="Wiegand S."/>
            <person name="Jogler M."/>
            <person name="Boedeker C."/>
            <person name="Pinto D."/>
            <person name="Vollmers J."/>
            <person name="Rivas-Marin E."/>
            <person name="Kohn T."/>
            <person name="Peeters S.H."/>
            <person name="Heuer A."/>
            <person name="Rast P."/>
            <person name="Oberbeckmann S."/>
            <person name="Bunk B."/>
            <person name="Jeske O."/>
            <person name="Meyerdierks A."/>
            <person name="Storesund J.E."/>
            <person name="Kallscheuer N."/>
            <person name="Luecker S."/>
            <person name="Lage O.M."/>
            <person name="Pohl T."/>
            <person name="Merkel B.J."/>
            <person name="Hornburger P."/>
            <person name="Mueller R.-W."/>
            <person name="Bruemmer F."/>
            <person name="Labrenz M."/>
            <person name="Spormann A.M."/>
            <person name="Op den Camp H."/>
            <person name="Overmann J."/>
            <person name="Amann R."/>
            <person name="Jetten M.S.M."/>
            <person name="Mascher T."/>
            <person name="Medema M.H."/>
            <person name="Devos D.P."/>
            <person name="Kaster A.-K."/>
            <person name="Ovreas L."/>
            <person name="Rohde M."/>
            <person name="Galperin M.Y."/>
            <person name="Jogler C."/>
        </authorList>
    </citation>
    <scope>NUCLEOTIDE SEQUENCE [LARGE SCALE GENOMIC DNA]</scope>
    <source>
        <strain evidence="2 3">Mal4</strain>
    </source>
</reference>
<dbReference type="PANTHER" id="PTHR48090">
    <property type="entry name" value="UNDECAPRENYL-PHOSPHATE 4-DEOXY-4-FORMAMIDO-L-ARABINOSE TRANSFERASE-RELATED"/>
    <property type="match status" value="1"/>
</dbReference>
<accession>A0A517Z1A6</accession>
<dbReference type="Pfam" id="PF00535">
    <property type="entry name" value="Glycos_transf_2"/>
    <property type="match status" value="1"/>
</dbReference>
<dbReference type="InterPro" id="IPR029044">
    <property type="entry name" value="Nucleotide-diphossugar_trans"/>
</dbReference>
<evidence type="ECO:0000259" key="1">
    <source>
        <dbReference type="Pfam" id="PF00535"/>
    </source>
</evidence>
<dbReference type="AlphaFoldDB" id="A0A517Z1A6"/>
<dbReference type="RefSeq" id="WP_145366938.1">
    <property type="nucleotide sequence ID" value="NZ_CP036275.1"/>
</dbReference>
<dbReference type="EC" id="2.4.1.54" evidence="2"/>